<evidence type="ECO:0000256" key="2">
    <source>
        <dbReference type="ARBA" id="ARBA00005898"/>
    </source>
</evidence>
<evidence type="ECO:0000259" key="4">
    <source>
        <dbReference type="Pfam" id="PF02875"/>
    </source>
</evidence>
<dbReference type="GO" id="GO:0008360">
    <property type="term" value="P:regulation of cell shape"/>
    <property type="evidence" value="ECO:0007669"/>
    <property type="project" value="UniProtKB-KW"/>
</dbReference>
<dbReference type="SUPFAM" id="SSF53244">
    <property type="entry name" value="MurD-like peptide ligases, peptide-binding domain"/>
    <property type="match status" value="1"/>
</dbReference>
<dbReference type="PANTHER" id="PTHR23135:SF4">
    <property type="entry name" value="UDP-N-ACETYLMURAMOYL-L-ALANYL-D-GLUTAMATE--2,6-DIAMINOPIMELATE LIGASE MURE HOMOLOG, CHLOROPLASTIC"/>
    <property type="match status" value="1"/>
</dbReference>
<organism evidence="6 7">
    <name type="scientific">Mammaliicoccus sciuri</name>
    <name type="common">Staphylococcus sciuri</name>
    <dbReference type="NCBI Taxonomy" id="1296"/>
    <lineage>
        <taxon>Bacteria</taxon>
        <taxon>Bacillati</taxon>
        <taxon>Bacillota</taxon>
        <taxon>Bacilli</taxon>
        <taxon>Bacillales</taxon>
        <taxon>Staphylococcaceae</taxon>
        <taxon>Mammaliicoccus</taxon>
    </lineage>
</organism>
<sequence>MLKEHNLLKVIVKNGMYYYKHQDNKLYDHISYNSKDIKGNTLFFCKGNTFKYDYLREAINNGVHTYISETSYHSSIDNEFTEGIIVNDIQKAMAVIAMEFYNYPQNKLSIYCYTGTKGKTTTAYFTKKLLDHIYCENKVAMYTTMENSIDGITYVKSYNSTPESLDLYKMMHESTQKGITHLVMEASSQGYKKNRLYNLKFDVGIFLNITPDHISPVEHPDFEDYLSCKLQLIHNSKKVIANYDSSVYKIIEEICKEERKPILNFSSENEKADFYLNIKNDFSFSITNNINKSILDNLNISLLGDFNIYNVFSAISLIQSEFDGDVNFKDIIKNIRIPGRMENITFDNKYIYVDYAHNYVSLDNLISLVKQKHLNSKVNILIGSTGNKAESRRKEFGSLLNLYADHVFLTADDPDFESPMEICNEIASYIEDKSKIEIIIDREQAIQKAIASLKDNQVLIIAGKGADPYQKVNGIYEPYLGDFKIAKKFITSNSKESKM</sequence>
<keyword evidence="3" id="KW-0131">Cell cycle</keyword>
<accession>A0AAJ4SKE8</accession>
<dbReference type="Gene3D" id="3.40.1390.10">
    <property type="entry name" value="MurE/MurF, N-terminal domain"/>
    <property type="match status" value="1"/>
</dbReference>
<feature type="domain" description="Mur ligase central" evidence="5">
    <location>
        <begin position="114"/>
        <end position="316"/>
    </location>
</feature>
<dbReference type="GO" id="GO:0005737">
    <property type="term" value="C:cytoplasm"/>
    <property type="evidence" value="ECO:0007669"/>
    <property type="project" value="UniProtKB-SubCell"/>
</dbReference>
<dbReference type="InterPro" id="IPR005761">
    <property type="entry name" value="UDP-N-AcMur-Glu-dNH2Pim_ligase"/>
</dbReference>
<feature type="domain" description="Mur ligase C-terminal" evidence="4">
    <location>
        <begin position="339"/>
        <end position="465"/>
    </location>
</feature>
<dbReference type="Proteomes" id="UP000274792">
    <property type="component" value="Unassembled WGS sequence"/>
</dbReference>
<dbReference type="GO" id="GO:0009252">
    <property type="term" value="P:peptidoglycan biosynthetic process"/>
    <property type="evidence" value="ECO:0007669"/>
    <property type="project" value="UniProtKB-KW"/>
</dbReference>
<dbReference type="Pfam" id="PF08245">
    <property type="entry name" value="Mur_ligase_M"/>
    <property type="match status" value="1"/>
</dbReference>
<comment type="caution">
    <text evidence="6">The sequence shown here is derived from an EMBL/GenBank/DDBJ whole genome shotgun (WGS) entry which is preliminary data.</text>
</comment>
<gene>
    <name evidence="6" type="primary">murE</name>
    <name evidence="6" type="ORF">CD117_00035</name>
</gene>
<dbReference type="PANTHER" id="PTHR23135">
    <property type="entry name" value="MUR LIGASE FAMILY MEMBER"/>
    <property type="match status" value="1"/>
</dbReference>
<dbReference type="Gene3D" id="3.90.190.20">
    <property type="entry name" value="Mur ligase, C-terminal domain"/>
    <property type="match status" value="1"/>
</dbReference>
<dbReference type="InterPro" id="IPR013221">
    <property type="entry name" value="Mur_ligase_cen"/>
</dbReference>
<dbReference type="GO" id="GO:0005524">
    <property type="term" value="F:ATP binding"/>
    <property type="evidence" value="ECO:0007669"/>
    <property type="project" value="InterPro"/>
</dbReference>
<dbReference type="SUPFAM" id="SSF53623">
    <property type="entry name" value="MurD-like peptide ligases, catalytic domain"/>
    <property type="match status" value="1"/>
</dbReference>
<protein>
    <submittedName>
        <fullName evidence="6">UDP-N-acetylmuramyl-tripeptide synthetase</fullName>
    </submittedName>
</protein>
<evidence type="ECO:0000313" key="6">
    <source>
        <dbReference type="EMBL" id="RTX75538.1"/>
    </source>
</evidence>
<keyword evidence="3" id="KW-0133">Cell shape</keyword>
<dbReference type="InterPro" id="IPR004101">
    <property type="entry name" value="Mur_ligase_C"/>
</dbReference>
<comment type="subcellular location">
    <subcellularLocation>
        <location evidence="3">Cytoplasm</location>
    </subcellularLocation>
</comment>
<dbReference type="EMBL" id="RXWV01000002">
    <property type="protein sequence ID" value="RTX75538.1"/>
    <property type="molecule type" value="Genomic_DNA"/>
</dbReference>
<dbReference type="GO" id="GO:0051301">
    <property type="term" value="P:cell division"/>
    <property type="evidence" value="ECO:0007669"/>
    <property type="project" value="UniProtKB-KW"/>
</dbReference>
<comment type="pathway">
    <text evidence="1 3">Cell wall biogenesis; peptidoglycan biosynthesis.</text>
</comment>
<dbReference type="InterPro" id="IPR035911">
    <property type="entry name" value="MurE/MurF_N"/>
</dbReference>
<evidence type="ECO:0000259" key="5">
    <source>
        <dbReference type="Pfam" id="PF08245"/>
    </source>
</evidence>
<keyword evidence="3" id="KW-0573">Peptidoglycan synthesis</keyword>
<dbReference type="Gene3D" id="3.40.1190.10">
    <property type="entry name" value="Mur-like, catalytic domain"/>
    <property type="match status" value="1"/>
</dbReference>
<name>A0AAJ4SKE8_MAMSC</name>
<reference evidence="6 7" key="1">
    <citation type="submission" date="2018-10" db="EMBL/GenBank/DDBJ databases">
        <title>A collection Staphylococci species genome sequencing.</title>
        <authorList>
            <person name="Cole K."/>
        </authorList>
    </citation>
    <scope>NUCLEOTIDE SEQUENCE [LARGE SCALE GENOMIC DNA]</scope>
    <source>
        <strain evidence="7">NCTC 12218</strain>
    </source>
</reference>
<evidence type="ECO:0000256" key="1">
    <source>
        <dbReference type="ARBA" id="ARBA00004752"/>
    </source>
</evidence>
<dbReference type="Pfam" id="PF02875">
    <property type="entry name" value="Mur_ligase_C"/>
    <property type="match status" value="1"/>
</dbReference>
<keyword evidence="3" id="KW-0132">Cell division</keyword>
<dbReference type="GO" id="GO:0016881">
    <property type="term" value="F:acid-amino acid ligase activity"/>
    <property type="evidence" value="ECO:0007669"/>
    <property type="project" value="InterPro"/>
</dbReference>
<dbReference type="GO" id="GO:0071555">
    <property type="term" value="P:cell wall organization"/>
    <property type="evidence" value="ECO:0007669"/>
    <property type="project" value="UniProtKB-KW"/>
</dbReference>
<proteinExistence type="inferred from homology"/>
<dbReference type="SUPFAM" id="SSF63418">
    <property type="entry name" value="MurE/MurF N-terminal domain"/>
    <property type="match status" value="1"/>
</dbReference>
<dbReference type="InterPro" id="IPR036565">
    <property type="entry name" value="Mur-like_cat_sf"/>
</dbReference>
<evidence type="ECO:0000313" key="7">
    <source>
        <dbReference type="Proteomes" id="UP000274792"/>
    </source>
</evidence>
<evidence type="ECO:0000256" key="3">
    <source>
        <dbReference type="RuleBase" id="RU004135"/>
    </source>
</evidence>
<dbReference type="InterPro" id="IPR036615">
    <property type="entry name" value="Mur_ligase_C_dom_sf"/>
</dbReference>
<comment type="similarity">
    <text evidence="2">Belongs to the MurCDEF family. MurE subfamily.</text>
</comment>
<keyword evidence="3" id="KW-0961">Cell wall biogenesis/degradation</keyword>
<dbReference type="NCBIfam" id="TIGR01085">
    <property type="entry name" value="murE"/>
    <property type="match status" value="1"/>
</dbReference>
<dbReference type="AlphaFoldDB" id="A0AAJ4SKE8"/>